<name>A0A1Q8Q9C5_9BACI</name>
<evidence type="ECO:0000313" key="3">
    <source>
        <dbReference type="Proteomes" id="UP000185568"/>
    </source>
</evidence>
<feature type="transmembrane region" description="Helical" evidence="1">
    <location>
        <begin position="136"/>
        <end position="153"/>
    </location>
</feature>
<keyword evidence="1" id="KW-0812">Transmembrane</keyword>
<evidence type="ECO:0000313" key="2">
    <source>
        <dbReference type="EMBL" id="OLN23956.1"/>
    </source>
</evidence>
<proteinExistence type="predicted"/>
<reference evidence="2 3" key="1">
    <citation type="submission" date="2016-12" db="EMBL/GenBank/DDBJ databases">
        <title>Domibacillus antri genome sequencing.</title>
        <authorList>
            <person name="Verma A."/>
            <person name="Krishnamurthi S."/>
        </authorList>
    </citation>
    <scope>NUCLEOTIDE SEQUENCE [LARGE SCALE GENOMIC DNA]</scope>
    <source>
        <strain evidence="2 3">XD80</strain>
    </source>
</reference>
<dbReference type="OrthoDB" id="2968903at2"/>
<keyword evidence="1" id="KW-0472">Membrane</keyword>
<sequence>MTNARVDTVENYFNKVSTISKVSNTLFWCSVILSFTIFFSGEYLNFNNLLNVLFILITVLYFIFSNWLSLFLLREAQNRRRVHLLSNSLGSKLDDEETNLYYNNPQSPSLYRLGMNVFENSLFTFRVTEKMVIGERIRIIVYLIVWMALMLFRETDLNLVSIVAQTIFTTGILISWIKLEILRHTSEKIFNEFRQLFLTNGSEKNDKIIPIILNLVFRYETTVASMGVHFSSKIFHSINPNVSTEWETVKRNIGL</sequence>
<gene>
    <name evidence="2" type="ORF">BTO30_00570</name>
</gene>
<organism evidence="2 3">
    <name type="scientific">Domibacillus antri</name>
    <dbReference type="NCBI Taxonomy" id="1714264"/>
    <lineage>
        <taxon>Bacteria</taxon>
        <taxon>Bacillati</taxon>
        <taxon>Bacillota</taxon>
        <taxon>Bacilli</taxon>
        <taxon>Bacillales</taxon>
        <taxon>Bacillaceae</taxon>
        <taxon>Domibacillus</taxon>
    </lineage>
</organism>
<dbReference type="STRING" id="1714264.BTO30_00570"/>
<dbReference type="RefSeq" id="WP_075396773.1">
    <property type="nucleotide sequence ID" value="NZ_MSDU01000003.1"/>
</dbReference>
<comment type="caution">
    <text evidence="2">The sequence shown here is derived from an EMBL/GenBank/DDBJ whole genome shotgun (WGS) entry which is preliminary data.</text>
</comment>
<dbReference type="AlphaFoldDB" id="A0A1Q8Q9C5"/>
<keyword evidence="3" id="KW-1185">Reference proteome</keyword>
<feature type="transmembrane region" description="Helical" evidence="1">
    <location>
        <begin position="52"/>
        <end position="73"/>
    </location>
</feature>
<feature type="transmembrane region" description="Helical" evidence="1">
    <location>
        <begin position="25"/>
        <end position="46"/>
    </location>
</feature>
<feature type="transmembrane region" description="Helical" evidence="1">
    <location>
        <begin position="159"/>
        <end position="179"/>
    </location>
</feature>
<accession>A0A1Q8Q9C5</accession>
<evidence type="ECO:0000256" key="1">
    <source>
        <dbReference type="SAM" id="Phobius"/>
    </source>
</evidence>
<keyword evidence="1" id="KW-1133">Transmembrane helix</keyword>
<protein>
    <submittedName>
        <fullName evidence="2">Uncharacterized protein</fullName>
    </submittedName>
</protein>
<dbReference type="Proteomes" id="UP000185568">
    <property type="component" value="Unassembled WGS sequence"/>
</dbReference>
<dbReference type="EMBL" id="MSDU01000003">
    <property type="protein sequence ID" value="OLN23956.1"/>
    <property type="molecule type" value="Genomic_DNA"/>
</dbReference>